<feature type="transmembrane region" description="Helical" evidence="1">
    <location>
        <begin position="148"/>
        <end position="170"/>
    </location>
</feature>
<feature type="transmembrane region" description="Helical" evidence="1">
    <location>
        <begin position="190"/>
        <end position="211"/>
    </location>
</feature>
<proteinExistence type="predicted"/>
<protein>
    <submittedName>
        <fullName evidence="2">Uncharacterized protein</fullName>
    </submittedName>
</protein>
<feature type="transmembrane region" description="Helical" evidence="1">
    <location>
        <begin position="116"/>
        <end position="136"/>
    </location>
</feature>
<dbReference type="AlphaFoldDB" id="A0A6M1SJJ0"/>
<evidence type="ECO:0000313" key="3">
    <source>
        <dbReference type="Proteomes" id="UP000473278"/>
    </source>
</evidence>
<name>A0A6M1SJJ0_9BACT</name>
<evidence type="ECO:0000313" key="2">
    <source>
        <dbReference type="EMBL" id="NGP75189.1"/>
    </source>
</evidence>
<evidence type="ECO:0000256" key="1">
    <source>
        <dbReference type="SAM" id="Phobius"/>
    </source>
</evidence>
<organism evidence="2 3">
    <name type="scientific">Halalkalibaculum roseum</name>
    <dbReference type="NCBI Taxonomy" id="2709311"/>
    <lineage>
        <taxon>Bacteria</taxon>
        <taxon>Pseudomonadati</taxon>
        <taxon>Balneolota</taxon>
        <taxon>Balneolia</taxon>
        <taxon>Balneolales</taxon>
        <taxon>Balneolaceae</taxon>
        <taxon>Halalkalibaculum</taxon>
    </lineage>
</organism>
<keyword evidence="3" id="KW-1185">Reference proteome</keyword>
<dbReference type="RefSeq" id="WP_165138274.1">
    <property type="nucleotide sequence ID" value="NZ_JAALLT010000001.1"/>
</dbReference>
<feature type="transmembrane region" description="Helical" evidence="1">
    <location>
        <begin position="45"/>
        <end position="70"/>
    </location>
</feature>
<feature type="transmembrane region" description="Helical" evidence="1">
    <location>
        <begin position="12"/>
        <end position="33"/>
    </location>
</feature>
<keyword evidence="1" id="KW-0472">Membrane</keyword>
<feature type="transmembrane region" description="Helical" evidence="1">
    <location>
        <begin position="223"/>
        <end position="245"/>
    </location>
</feature>
<comment type="caution">
    <text evidence="2">The sequence shown here is derived from an EMBL/GenBank/DDBJ whole genome shotgun (WGS) entry which is preliminary data.</text>
</comment>
<dbReference type="Proteomes" id="UP000473278">
    <property type="component" value="Unassembled WGS sequence"/>
</dbReference>
<keyword evidence="1" id="KW-0812">Transmembrane</keyword>
<gene>
    <name evidence="2" type="ORF">G3570_00980</name>
</gene>
<accession>A0A6M1SJJ0</accession>
<sequence>MFNDTGSITKFVLYILLFPSLFQETFIEFAWAAGDPMLLMAAKRLFLLLPAFAFIIGCWITIPALLTVVFRQNRKEFVISLFITWWDLGKAIVSFWGGIFTFTFQFVVALLELTKIVVLGIWSVLQMIFITPFRMLGQASKRVVGSKVPWIAVFLTLFWVVIESTIFTYVTTPLVMDTLSNITGEQLSILAIRIPLFTFLFFIVLGSYAVLSTFVGSVKKKNFSQIIGIGVIEIIVLFVEVIFLYREFVDALVPWFALYADDVQISMLGILSISTFMWFGIRSLSWFLFASFGTPTIMAVIQGKGVELKSSKKSSAKESDLDWDISNGFMDTIKKNADWVQDKGEELLAAFMLPPLQVIASAINFLTLLVSSTHLFDLPFRSMDDIKQSNVLIETLSKRSEELKTASTSN</sequence>
<feature type="transmembrane region" description="Helical" evidence="1">
    <location>
        <begin position="265"/>
        <end position="289"/>
    </location>
</feature>
<reference evidence="2 3" key="1">
    <citation type="submission" date="2020-02" db="EMBL/GenBank/DDBJ databases">
        <title>Balneolaceae bacterium YR4-1, complete genome.</title>
        <authorList>
            <person name="Li Y."/>
            <person name="Wu S."/>
        </authorList>
    </citation>
    <scope>NUCLEOTIDE SEQUENCE [LARGE SCALE GENOMIC DNA]</scope>
    <source>
        <strain evidence="2 3">YR4-1</strain>
    </source>
</reference>
<dbReference type="EMBL" id="JAALLT010000001">
    <property type="protein sequence ID" value="NGP75189.1"/>
    <property type="molecule type" value="Genomic_DNA"/>
</dbReference>
<keyword evidence="1" id="KW-1133">Transmembrane helix</keyword>